<dbReference type="STRING" id="595528.A0A0D2VIQ2"/>
<evidence type="ECO:0000256" key="17">
    <source>
        <dbReference type="SAM" id="SignalP"/>
    </source>
</evidence>
<evidence type="ECO:0000256" key="15">
    <source>
        <dbReference type="SAM" id="MobiDB-lite"/>
    </source>
</evidence>
<dbReference type="Pfam" id="PF08725">
    <property type="entry name" value="Integrin_b_cyt"/>
    <property type="match status" value="1"/>
</dbReference>
<dbReference type="Proteomes" id="UP000008743">
    <property type="component" value="Unassembled WGS sequence"/>
</dbReference>
<keyword evidence="16" id="KW-1133">Transmembrane helix</keyword>
<dbReference type="InterPro" id="IPR000742">
    <property type="entry name" value="EGF"/>
</dbReference>
<dbReference type="OrthoDB" id="410592at2759"/>
<evidence type="ECO:0000256" key="11">
    <source>
        <dbReference type="ARBA" id="ARBA00023136"/>
    </source>
</evidence>
<evidence type="ECO:0000313" key="20">
    <source>
        <dbReference type="Proteomes" id="UP000008743"/>
    </source>
</evidence>
<dbReference type="PhylomeDB" id="A0A0D2VIQ2"/>
<dbReference type="Gene3D" id="1.20.5.100">
    <property type="entry name" value="Cytochrome c1, transmembrane anchor, C-terminal"/>
    <property type="match status" value="1"/>
</dbReference>
<keyword evidence="10 14" id="KW-0401">Integrin</keyword>
<keyword evidence="13" id="KW-0325">Glycoprotein</keyword>
<dbReference type="PROSITE" id="PS00243">
    <property type="entry name" value="I_EGF_1"/>
    <property type="match status" value="5"/>
</dbReference>
<dbReference type="SMART" id="SM00187">
    <property type="entry name" value="INB"/>
    <property type="match status" value="1"/>
</dbReference>
<dbReference type="SMART" id="SM00423">
    <property type="entry name" value="PSI"/>
    <property type="match status" value="2"/>
</dbReference>
<keyword evidence="7" id="KW-0106">Calcium</keyword>
<feature type="region of interest" description="Disordered" evidence="15">
    <location>
        <begin position="1030"/>
        <end position="1064"/>
    </location>
</feature>
<feature type="transmembrane region" description="Helical" evidence="16">
    <location>
        <begin position="994"/>
        <end position="1015"/>
    </location>
</feature>
<evidence type="ECO:0000256" key="4">
    <source>
        <dbReference type="ARBA" id="ARBA00022723"/>
    </source>
</evidence>
<dbReference type="EMBL" id="KE346361">
    <property type="protein sequence ID" value="KJE89867.1"/>
    <property type="molecule type" value="Genomic_DNA"/>
</dbReference>
<evidence type="ECO:0000256" key="1">
    <source>
        <dbReference type="ARBA" id="ARBA00004479"/>
    </source>
</evidence>
<reference evidence="20" key="1">
    <citation type="submission" date="2011-02" db="EMBL/GenBank/DDBJ databases">
        <title>The Genome Sequence of Capsaspora owczarzaki ATCC 30864.</title>
        <authorList>
            <person name="Russ C."/>
            <person name="Cuomo C."/>
            <person name="Burger G."/>
            <person name="Gray M.W."/>
            <person name="Holland P.W.H."/>
            <person name="King N."/>
            <person name="Lang F.B.F."/>
            <person name="Roger A.J."/>
            <person name="Ruiz-Trillo I."/>
            <person name="Young S.K."/>
            <person name="Zeng Q."/>
            <person name="Gargeya S."/>
            <person name="Alvarado L."/>
            <person name="Berlin A."/>
            <person name="Chapman S.B."/>
            <person name="Chen Z."/>
            <person name="Freedman E."/>
            <person name="Gellesch M."/>
            <person name="Goldberg J."/>
            <person name="Griggs A."/>
            <person name="Gujja S."/>
            <person name="Heilman E."/>
            <person name="Heiman D."/>
            <person name="Howarth C."/>
            <person name="Mehta T."/>
            <person name="Neiman D."/>
            <person name="Pearson M."/>
            <person name="Roberts A."/>
            <person name="Saif S."/>
            <person name="Shea T."/>
            <person name="Shenoy N."/>
            <person name="Sisk P."/>
            <person name="Stolte C."/>
            <person name="Sykes S."/>
            <person name="White J."/>
            <person name="Yandava C."/>
            <person name="Haas B."/>
            <person name="Nusbaum C."/>
            <person name="Birren B."/>
        </authorList>
    </citation>
    <scope>NUCLEOTIDE SEQUENCE</scope>
    <source>
        <strain evidence="20">ATCC 30864</strain>
    </source>
</reference>
<feature type="compositionally biased region" description="Basic and acidic residues" evidence="15">
    <location>
        <begin position="1030"/>
        <end position="1045"/>
    </location>
</feature>
<dbReference type="Gene3D" id="2.10.25.10">
    <property type="entry name" value="Laminin"/>
    <property type="match status" value="6"/>
</dbReference>
<dbReference type="SMART" id="SM01241">
    <property type="entry name" value="Integrin_b_cyt"/>
    <property type="match status" value="1"/>
</dbReference>
<dbReference type="InterPro" id="IPR015812">
    <property type="entry name" value="Integrin_bsu"/>
</dbReference>
<dbReference type="FunFam" id="2.10.25.10:FF:000001">
    <property type="entry name" value="Tenascin C"/>
    <property type="match status" value="1"/>
</dbReference>
<dbReference type="GO" id="GO:0033627">
    <property type="term" value="P:cell adhesion mediated by integrin"/>
    <property type="evidence" value="ECO:0007669"/>
    <property type="project" value="TreeGrafter"/>
</dbReference>
<dbReference type="GO" id="GO:0008305">
    <property type="term" value="C:integrin complex"/>
    <property type="evidence" value="ECO:0007669"/>
    <property type="project" value="TreeGrafter"/>
</dbReference>
<keyword evidence="8" id="KW-0460">Magnesium</keyword>
<feature type="chain" id="PRO_5002254255" description="Integrin beta" evidence="17">
    <location>
        <begin position="24"/>
        <end position="1064"/>
    </location>
</feature>
<dbReference type="InterPro" id="IPR036465">
    <property type="entry name" value="vWFA_dom_sf"/>
</dbReference>
<proteinExistence type="inferred from homology"/>
<dbReference type="Pfam" id="PF25024">
    <property type="entry name" value="EGF_TEN"/>
    <property type="match status" value="1"/>
</dbReference>
<evidence type="ECO:0000256" key="13">
    <source>
        <dbReference type="ARBA" id="ARBA00023180"/>
    </source>
</evidence>
<feature type="domain" description="EGF-like" evidence="18">
    <location>
        <begin position="638"/>
        <end position="649"/>
    </location>
</feature>
<keyword evidence="3 14" id="KW-0812">Transmembrane</keyword>
<dbReference type="SMR" id="A0A0D2VIQ2"/>
<dbReference type="GO" id="GO:0009986">
    <property type="term" value="C:cell surface"/>
    <property type="evidence" value="ECO:0007669"/>
    <property type="project" value="TreeGrafter"/>
</dbReference>
<evidence type="ECO:0000256" key="12">
    <source>
        <dbReference type="ARBA" id="ARBA00023157"/>
    </source>
</evidence>
<dbReference type="InParanoid" id="A0A0D2VIQ2"/>
<evidence type="ECO:0000256" key="6">
    <source>
        <dbReference type="ARBA" id="ARBA00022737"/>
    </source>
</evidence>
<dbReference type="GO" id="GO:0005925">
    <property type="term" value="C:focal adhesion"/>
    <property type="evidence" value="ECO:0007669"/>
    <property type="project" value="TreeGrafter"/>
</dbReference>
<dbReference type="PROSITE" id="PS52047">
    <property type="entry name" value="I_EGF_2"/>
    <property type="match status" value="2"/>
</dbReference>
<dbReference type="GO" id="GO:0005178">
    <property type="term" value="F:integrin binding"/>
    <property type="evidence" value="ECO:0007669"/>
    <property type="project" value="TreeGrafter"/>
</dbReference>
<evidence type="ECO:0000256" key="14">
    <source>
        <dbReference type="RuleBase" id="RU000633"/>
    </source>
</evidence>
<dbReference type="Gene3D" id="2.60.40.1510">
    <property type="entry name" value="ntegrin, alpha v. Chain A, domain 3"/>
    <property type="match status" value="1"/>
</dbReference>
<evidence type="ECO:0000256" key="7">
    <source>
        <dbReference type="ARBA" id="ARBA00022837"/>
    </source>
</evidence>
<dbReference type="GO" id="GO:0007160">
    <property type="term" value="P:cell-matrix adhesion"/>
    <property type="evidence" value="ECO:0007669"/>
    <property type="project" value="TreeGrafter"/>
</dbReference>
<evidence type="ECO:0000256" key="10">
    <source>
        <dbReference type="ARBA" id="ARBA00023037"/>
    </source>
</evidence>
<evidence type="ECO:0000256" key="9">
    <source>
        <dbReference type="ARBA" id="ARBA00022889"/>
    </source>
</evidence>
<dbReference type="GO" id="GO:0016477">
    <property type="term" value="P:cell migration"/>
    <property type="evidence" value="ECO:0007669"/>
    <property type="project" value="TreeGrafter"/>
</dbReference>
<feature type="compositionally biased region" description="Polar residues" evidence="15">
    <location>
        <begin position="1049"/>
        <end position="1064"/>
    </location>
</feature>
<dbReference type="AlphaFoldDB" id="A0A0D2VIQ2"/>
<dbReference type="Pfam" id="PF00362">
    <property type="entry name" value="Integrin_beta"/>
    <property type="match status" value="1"/>
</dbReference>
<evidence type="ECO:0000256" key="3">
    <source>
        <dbReference type="ARBA" id="ARBA00022692"/>
    </source>
</evidence>
<keyword evidence="9 14" id="KW-0130">Cell adhesion</keyword>
<name>A0A0D2VIQ2_CAPO3</name>
<keyword evidence="20" id="KW-1185">Reference proteome</keyword>
<dbReference type="PANTHER" id="PTHR10082:SF3">
    <property type="entry name" value="INTEGRIN BETA-LIKE PROTEIN 1"/>
    <property type="match status" value="1"/>
</dbReference>
<organism evidence="19 20">
    <name type="scientific">Capsaspora owczarzaki (strain ATCC 30864)</name>
    <dbReference type="NCBI Taxonomy" id="595528"/>
    <lineage>
        <taxon>Eukaryota</taxon>
        <taxon>Filasterea</taxon>
        <taxon>Capsaspora</taxon>
    </lineage>
</organism>
<dbReference type="RefSeq" id="XP_004349803.2">
    <property type="nucleotide sequence ID" value="XM_004349753.2"/>
</dbReference>
<dbReference type="InterPro" id="IPR014836">
    <property type="entry name" value="Integrin_bsu_cyt_dom"/>
</dbReference>
<dbReference type="GO" id="GO:0046872">
    <property type="term" value="F:metal ion binding"/>
    <property type="evidence" value="ECO:0007669"/>
    <property type="project" value="UniProtKB-KW"/>
</dbReference>
<keyword evidence="5 17" id="KW-0732">Signal</keyword>
<dbReference type="PRINTS" id="PR01186">
    <property type="entry name" value="INTEGRINB"/>
</dbReference>
<evidence type="ECO:0000256" key="8">
    <source>
        <dbReference type="ARBA" id="ARBA00022842"/>
    </source>
</evidence>
<accession>A0A0D2VIQ2</accession>
<evidence type="ECO:0000256" key="5">
    <source>
        <dbReference type="ARBA" id="ARBA00022729"/>
    </source>
</evidence>
<dbReference type="eggNOG" id="KOG1226">
    <property type="taxonomic scope" value="Eukaryota"/>
</dbReference>
<evidence type="ECO:0000259" key="18">
    <source>
        <dbReference type="PROSITE" id="PS00022"/>
    </source>
</evidence>
<dbReference type="SMART" id="SM00181">
    <property type="entry name" value="EGF"/>
    <property type="match status" value="9"/>
</dbReference>
<protein>
    <recommendedName>
        <fullName evidence="14">Integrin beta</fullName>
    </recommendedName>
</protein>
<dbReference type="PROSITE" id="PS00022">
    <property type="entry name" value="EGF_1"/>
    <property type="match status" value="1"/>
</dbReference>
<dbReference type="SUPFAM" id="SSF57196">
    <property type="entry name" value="EGF/Laminin"/>
    <property type="match status" value="1"/>
</dbReference>
<dbReference type="InterPro" id="IPR002369">
    <property type="entry name" value="Integrin_bsu_VWA"/>
</dbReference>
<dbReference type="GO" id="GO:0007229">
    <property type="term" value="P:integrin-mediated signaling pathway"/>
    <property type="evidence" value="ECO:0007669"/>
    <property type="project" value="UniProtKB-KW"/>
</dbReference>
<feature type="signal peptide" evidence="17">
    <location>
        <begin position="1"/>
        <end position="23"/>
    </location>
</feature>
<sequence length="1064" mass="111259">MAAKRVLALLALALLLCLGQARAQTSDPCSAFTICEDCINNAALTMCGWCGDHGQCQSAAGTCSNWQSPASRVLGTSGSTPEVSPTTTNVFLRAGQPLLVTVSVTPQPCKPVDLYLLMDFSGSMDDDLTKVRSLAQPLATKVTQLCTDTSNPTCSNTNCARLGFGSFLEKPAYPMGRWTTSGWIKDSTYTGGTSLPTNHAFRARLPLSYNLGQFVTLVQGISGIQGNIDTPENMIDGMLQAILCQKLIDWPSFNTTYQPRRLMLMLTDDTTHFRKEGYMAGIVEPFPYKCYVPDSAFTLPSTNTNAVNRFIDDASTKYDYPSFSQLKNALIENNIVPIFGSTATGINQRTFQDLVTALGFGQSGTLATNSDNLVQLLSDAYNSIASTIVAAVQSNGNEGFISAISPAAAVGYTNVVVGTTYKFNFTLLYDGTRARTDGNTIIVTFVGFSAVSIVVNLVNDCNCAGLCPVNKCNGHGTCLCGRCTCDDGWTGETCTCNSDPMACPSYNGAVCNGILRGTCQCGTCVCNEGFAGPACECPTTGCPTSTGDVCSGHGTCNCGVCTCDAAWNSTSAIDCSCPTVAPGCMKPSGSGVDCENHGSCKCNQCTCRPGYTGTYCDTPVLPCPNSCSGHGNCTAGSCVCEPGWTGSSCSCSTVCPDNCSGHGTCQCGVCRCQAGYSGLNCACNNNCPSRGGLTCSGHGQCNNCDGTCTCDVGYQSKPDCSCSDAPCPNGCSGHGTCTCGVCTCSGLYTGADCSCWNVGCNSASNCNSALGHGSCNCSQCVCTGNYTPETECLCDRTEHCAGWDGTSECSGHGTCVSDATQCHQCKCDADAQGSPLYSGASCNCSLVECGGETINGFKCNQAAGNGECICGTCHCKNNFTGPSCECGPCSHDCGEHGTCVCGTCVCAPFWGPPGQCTWCDVTAVNNTCPHDSCTNYTSCGSCTDHNDRGCMWCEDLGKCYNNTNGNVKNVCTGTVIRSNGDCPFLGDLPVGTTIGVFVGVFGGIIVAAIAALVALKLINGMRDRREWGKFEAEREKSRWKGDDNPLFKASTTEYSNPLYNDSGK</sequence>
<keyword evidence="11 16" id="KW-0472">Membrane</keyword>
<keyword evidence="4" id="KW-0479">Metal-binding</keyword>
<dbReference type="Gene3D" id="2.170.300.10">
    <property type="entry name" value="Tie2 ligand-binding domain superfamily"/>
    <property type="match status" value="1"/>
</dbReference>
<evidence type="ECO:0000256" key="16">
    <source>
        <dbReference type="SAM" id="Phobius"/>
    </source>
</evidence>
<evidence type="ECO:0000256" key="2">
    <source>
        <dbReference type="ARBA" id="ARBA00007449"/>
    </source>
</evidence>
<comment type="subcellular location">
    <subcellularLocation>
        <location evidence="14">Cell membrane</location>
        <topology evidence="14">Single-pass type I membrane protein</topology>
    </subcellularLocation>
    <subcellularLocation>
        <location evidence="1">Membrane</location>
        <topology evidence="1">Single-pass type I membrane protein</topology>
    </subcellularLocation>
</comment>
<gene>
    <name evidence="19" type="ORF">CAOG_001283</name>
</gene>
<comment type="similarity">
    <text evidence="2 14">Belongs to the integrin beta chain family.</text>
</comment>
<dbReference type="InterPro" id="IPR057243">
    <property type="entry name" value="Integrin_I-EGF_CS"/>
</dbReference>
<dbReference type="Gene3D" id="3.40.50.410">
    <property type="entry name" value="von Willebrand factor, type A domain"/>
    <property type="match status" value="1"/>
</dbReference>
<dbReference type="SUPFAM" id="SSF53300">
    <property type="entry name" value="vWA-like"/>
    <property type="match status" value="1"/>
</dbReference>
<keyword evidence="6" id="KW-0677">Repeat</keyword>
<dbReference type="GO" id="GO:0098609">
    <property type="term" value="P:cell-cell adhesion"/>
    <property type="evidence" value="ECO:0007669"/>
    <property type="project" value="TreeGrafter"/>
</dbReference>
<evidence type="ECO:0000313" key="19">
    <source>
        <dbReference type="EMBL" id="KJE89867.1"/>
    </source>
</evidence>
<dbReference type="PANTHER" id="PTHR10082">
    <property type="entry name" value="INTEGRIN BETA SUBUNIT"/>
    <property type="match status" value="1"/>
</dbReference>
<dbReference type="eggNOG" id="KOG4659">
    <property type="taxonomic scope" value="Eukaryota"/>
</dbReference>
<dbReference type="InterPro" id="IPR016201">
    <property type="entry name" value="PSI"/>
</dbReference>
<keyword evidence="12" id="KW-1015">Disulfide bond</keyword>